<evidence type="ECO:0000313" key="3">
    <source>
        <dbReference type="EMBL" id="MBA8814796.1"/>
    </source>
</evidence>
<dbReference type="PANTHER" id="PTHR38447:SF1">
    <property type="entry name" value="RNA POLYMERASE-BINDING TRANSCRIPTION FACTOR CARD"/>
    <property type="match status" value="1"/>
</dbReference>
<dbReference type="EMBL" id="JACGWW010000008">
    <property type="protein sequence ID" value="MBA8814796.1"/>
    <property type="molecule type" value="Genomic_DNA"/>
</dbReference>
<dbReference type="Gene3D" id="1.20.58.1290">
    <property type="entry name" value="CarD-like, C-terminal domain"/>
    <property type="match status" value="1"/>
</dbReference>
<gene>
    <name evidence="3" type="ORF">FB463_003071</name>
    <name evidence="2" type="ORF">FFA01_18960</name>
</gene>
<dbReference type="InterPro" id="IPR048792">
    <property type="entry name" value="CarD_C"/>
</dbReference>
<dbReference type="Pfam" id="PF02559">
    <property type="entry name" value="CarD_TRCF_RID"/>
    <property type="match status" value="1"/>
</dbReference>
<reference evidence="3 5" key="2">
    <citation type="submission" date="2020-07" db="EMBL/GenBank/DDBJ databases">
        <title>Sequencing the genomes of 1000 actinobacteria strains.</title>
        <authorList>
            <person name="Klenk H.-P."/>
        </authorList>
    </citation>
    <scope>NUCLEOTIDE SEQUENCE [LARGE SCALE GENOMIC DNA]</scope>
    <source>
        <strain evidence="3 5">DSM 10309</strain>
    </source>
</reference>
<dbReference type="InterPro" id="IPR052531">
    <property type="entry name" value="CarD-like_regulator"/>
</dbReference>
<dbReference type="PANTHER" id="PTHR38447">
    <property type="entry name" value="TRANSCRIPTION FACTOR YDEB-RELATED"/>
    <property type="match status" value="1"/>
</dbReference>
<feature type="domain" description="CarD-like/TRCF RNAP-interacting" evidence="1">
    <location>
        <begin position="4"/>
        <end position="114"/>
    </location>
</feature>
<dbReference type="InterPro" id="IPR003711">
    <property type="entry name" value="CarD-like/TRCF_RID"/>
</dbReference>
<evidence type="ECO:0000313" key="4">
    <source>
        <dbReference type="Proteomes" id="UP000321154"/>
    </source>
</evidence>
<dbReference type="RefSeq" id="WP_146855460.1">
    <property type="nucleotide sequence ID" value="NZ_BAAAHR010000003.1"/>
</dbReference>
<reference evidence="2 4" key="1">
    <citation type="submission" date="2019-07" db="EMBL/GenBank/DDBJ databases">
        <title>Whole genome shotgun sequence of Frigoribacterium faeni NBRC 103066.</title>
        <authorList>
            <person name="Hosoyama A."/>
            <person name="Uohara A."/>
            <person name="Ohji S."/>
            <person name="Ichikawa N."/>
        </authorList>
    </citation>
    <scope>NUCLEOTIDE SEQUENCE [LARGE SCALE GENOMIC DNA]</scope>
    <source>
        <strain evidence="2 4">NBRC 103066</strain>
    </source>
</reference>
<dbReference type="SUPFAM" id="SSF141259">
    <property type="entry name" value="CarD-like"/>
    <property type="match status" value="1"/>
</dbReference>
<keyword evidence="4" id="KW-1185">Reference proteome</keyword>
<protein>
    <submittedName>
        <fullName evidence="3">CarD family transcriptional regulator</fullName>
    </submittedName>
</protein>
<evidence type="ECO:0000313" key="5">
    <source>
        <dbReference type="Proteomes" id="UP000522688"/>
    </source>
</evidence>
<comment type="caution">
    <text evidence="3">The sequence shown here is derived from an EMBL/GenBank/DDBJ whole genome shotgun (WGS) entry which is preliminary data.</text>
</comment>
<dbReference type="OrthoDB" id="9786074at2"/>
<proteinExistence type="predicted"/>
<accession>A0A7W3PKB8</accession>
<sequence length="165" mass="18086">MTTTYDVGTTLVYPHHGAVTITDLTTRNVKGSPTEYMSLRVHTSDLMIQIPTGNADDIGVREVIDQAGVERVYDVLRTSEVEEAGNWSRRYKSNQEKMTSGDVYKVAEVVRDVWRRDQDKGISAGEKSMLGRARQILVSELALALDTSVEDADAALEGVLATPAA</sequence>
<dbReference type="SMART" id="SM01058">
    <property type="entry name" value="CarD_TRCF"/>
    <property type="match status" value="1"/>
</dbReference>
<dbReference type="Proteomes" id="UP000321154">
    <property type="component" value="Unassembled WGS sequence"/>
</dbReference>
<evidence type="ECO:0000259" key="1">
    <source>
        <dbReference type="SMART" id="SM01058"/>
    </source>
</evidence>
<organism evidence="3 5">
    <name type="scientific">Frigoribacterium faeni</name>
    <dbReference type="NCBI Taxonomy" id="145483"/>
    <lineage>
        <taxon>Bacteria</taxon>
        <taxon>Bacillati</taxon>
        <taxon>Actinomycetota</taxon>
        <taxon>Actinomycetes</taxon>
        <taxon>Micrococcales</taxon>
        <taxon>Microbacteriaceae</taxon>
        <taxon>Frigoribacterium</taxon>
    </lineage>
</organism>
<dbReference type="Proteomes" id="UP000522688">
    <property type="component" value="Unassembled WGS sequence"/>
</dbReference>
<dbReference type="Gene3D" id="2.40.10.170">
    <property type="match status" value="1"/>
</dbReference>
<dbReference type="EMBL" id="BJUV01000017">
    <property type="protein sequence ID" value="GEK83587.1"/>
    <property type="molecule type" value="Genomic_DNA"/>
</dbReference>
<dbReference type="Pfam" id="PF21095">
    <property type="entry name" value="CarD_C"/>
    <property type="match status" value="1"/>
</dbReference>
<dbReference type="InterPro" id="IPR036101">
    <property type="entry name" value="CarD-like/TRCF_RID_sf"/>
</dbReference>
<evidence type="ECO:0000313" key="2">
    <source>
        <dbReference type="EMBL" id="GEK83587.1"/>
    </source>
</evidence>
<dbReference type="InterPro" id="IPR042215">
    <property type="entry name" value="CarD-like_C"/>
</dbReference>
<dbReference type="GO" id="GO:0009303">
    <property type="term" value="P:rRNA transcription"/>
    <property type="evidence" value="ECO:0007669"/>
    <property type="project" value="TreeGrafter"/>
</dbReference>
<dbReference type="AlphaFoldDB" id="A0A7W3PKB8"/>
<name>A0A7W3PKB8_9MICO</name>